<keyword evidence="1" id="KW-0812">Transmembrane</keyword>
<evidence type="ECO:0000313" key="4">
    <source>
        <dbReference type="Proteomes" id="UP001277761"/>
    </source>
</evidence>
<name>A0ABU4VFX0_9ACTN</name>
<dbReference type="PANTHER" id="PTHR33371">
    <property type="entry name" value="INTERMEMBRANE PHOSPHOLIPID TRANSPORT SYSTEM BINDING PROTEIN MLAD-RELATED"/>
    <property type="match status" value="1"/>
</dbReference>
<proteinExistence type="predicted"/>
<reference evidence="3 4" key="1">
    <citation type="submission" date="2023-11" db="EMBL/GenBank/DDBJ databases">
        <authorList>
            <person name="Xu M."/>
            <person name="Jiang T."/>
        </authorList>
    </citation>
    <scope>NUCLEOTIDE SEQUENCE [LARGE SCALE GENOMIC DNA]</scope>
    <source>
        <strain evidence="3 4">SD</strain>
    </source>
</reference>
<evidence type="ECO:0000313" key="3">
    <source>
        <dbReference type="EMBL" id="MDX8150712.1"/>
    </source>
</evidence>
<protein>
    <submittedName>
        <fullName evidence="3">MlaD family protein</fullName>
    </submittedName>
</protein>
<comment type="caution">
    <text evidence="3">The sequence shown here is derived from an EMBL/GenBank/DDBJ whole genome shotgun (WGS) entry which is preliminary data.</text>
</comment>
<keyword evidence="1" id="KW-1133">Transmembrane helix</keyword>
<dbReference type="EMBL" id="JAXAVX010000001">
    <property type="protein sequence ID" value="MDX8150712.1"/>
    <property type="molecule type" value="Genomic_DNA"/>
</dbReference>
<dbReference type="PANTHER" id="PTHR33371:SF4">
    <property type="entry name" value="INTERMEMBRANE PHOSPHOLIPID TRANSPORT SYSTEM BINDING PROTEIN MLAD"/>
    <property type="match status" value="1"/>
</dbReference>
<feature type="transmembrane region" description="Helical" evidence="1">
    <location>
        <begin position="21"/>
        <end position="41"/>
    </location>
</feature>
<sequence>MSRNRSPRRGRAASRDLPRPVLWTIGVGGILAVVVMFLVGYNAPNSIPGKKYFTVKAAFDHANNLTGHYQVRIGGRNVGQVLRPKVVDGKAVVELQMNPDVEPLRSDSTVRVRPRSPIGVRFVELTPGTKGEPLKDGDLIPATQTSAATELDTTLNTLDAERRERVQDLLAGFGGGVAGRGESIGDLLEKGAPGLNAMARLAKPINDRPNAARGFIAGSEGAAAAADPVRETIRRGFGQGSVALDAFADNGEALKETLREAPAALASLQAGMRQADPLLREVRALSRTSLAALRPAPAGLRELSRLQDEASPGLKAARSTLTKVDEATDPTIDLLRTIDPILPAASQGLATSLPIMDRLSEHECDIAYFAETWGSMLGFGIPGGEKEIGPINALRMNILLSDEAVGGATGAFGSVASNPYPAPCTVKDDAKGRR</sequence>
<dbReference type="RefSeq" id="WP_319952856.1">
    <property type="nucleotide sequence ID" value="NZ_JAXAVX010000001.1"/>
</dbReference>
<dbReference type="InterPro" id="IPR052336">
    <property type="entry name" value="MlaD_Phospholipid_Transporter"/>
</dbReference>
<dbReference type="Proteomes" id="UP001277761">
    <property type="component" value="Unassembled WGS sequence"/>
</dbReference>
<gene>
    <name evidence="3" type="ORF">SK069_03825</name>
</gene>
<dbReference type="Pfam" id="PF02470">
    <property type="entry name" value="MlaD"/>
    <property type="match status" value="1"/>
</dbReference>
<keyword evidence="4" id="KW-1185">Reference proteome</keyword>
<organism evidence="3 4">
    <name type="scientific">Patulibacter brassicae</name>
    <dbReference type="NCBI Taxonomy" id="1705717"/>
    <lineage>
        <taxon>Bacteria</taxon>
        <taxon>Bacillati</taxon>
        <taxon>Actinomycetota</taxon>
        <taxon>Thermoleophilia</taxon>
        <taxon>Solirubrobacterales</taxon>
        <taxon>Patulibacteraceae</taxon>
        <taxon>Patulibacter</taxon>
    </lineage>
</organism>
<dbReference type="InterPro" id="IPR003399">
    <property type="entry name" value="Mce/MlaD"/>
</dbReference>
<keyword evidence="1" id="KW-0472">Membrane</keyword>
<evidence type="ECO:0000256" key="1">
    <source>
        <dbReference type="SAM" id="Phobius"/>
    </source>
</evidence>
<feature type="domain" description="Mce/MlaD" evidence="2">
    <location>
        <begin position="53"/>
        <end position="128"/>
    </location>
</feature>
<accession>A0ABU4VFX0</accession>
<evidence type="ECO:0000259" key="2">
    <source>
        <dbReference type="Pfam" id="PF02470"/>
    </source>
</evidence>